<dbReference type="Proteomes" id="UP000509418">
    <property type="component" value="Chromosome"/>
</dbReference>
<dbReference type="EMBL" id="CP056041">
    <property type="protein sequence ID" value="QKZ22071.1"/>
    <property type="molecule type" value="Genomic_DNA"/>
</dbReference>
<sequence length="280" mass="31496">MITFDHDTSKAQAAVDVARRRNMPVSGETTDCLAMWQVVMDACHMQTAERPTRDDVPASAEELRALIEQRAHEHRIAAAHREVAGDWREPIARRFNALVAKQVDGWVRSLQPDFLALVKVLVRQEKKLPEELDARRIDLRNPAVSAPWETASGAAVKLDQLVADRQILSRAAGRDLGQEAELWAVAKLAKNPDNADVFAHRLRDDVGPAIREWKELRHTPIARWLALARTPHLELELAVPGEVEERRQTMRRWHEAIQVVMTSGISRKAAEQAVTAALRG</sequence>
<proteinExistence type="predicted"/>
<reference evidence="1 2" key="1">
    <citation type="submission" date="2020-06" db="EMBL/GenBank/DDBJ databases">
        <title>Genome mining for natural products.</title>
        <authorList>
            <person name="Zhang B."/>
            <person name="Shi J."/>
            <person name="Ge H."/>
        </authorList>
    </citation>
    <scope>NUCLEOTIDE SEQUENCE [LARGE SCALE GENOMIC DNA]</scope>
    <source>
        <strain evidence="1 2">NA02069</strain>
    </source>
</reference>
<gene>
    <name evidence="1" type="ORF">HUT05_34815</name>
</gene>
<accession>A0A7H8TEZ7</accession>
<dbReference type="RefSeq" id="WP_176577440.1">
    <property type="nucleotide sequence ID" value="NZ_CP056041.1"/>
</dbReference>
<name>A0A7H8TEZ7_STRCX</name>
<evidence type="ECO:0000313" key="1">
    <source>
        <dbReference type="EMBL" id="QKZ22071.1"/>
    </source>
</evidence>
<dbReference type="AlphaFoldDB" id="A0A7H8TEZ7"/>
<organism evidence="1 2">
    <name type="scientific">Streptomyces chartreusis</name>
    <dbReference type="NCBI Taxonomy" id="1969"/>
    <lineage>
        <taxon>Bacteria</taxon>
        <taxon>Bacillati</taxon>
        <taxon>Actinomycetota</taxon>
        <taxon>Actinomycetes</taxon>
        <taxon>Kitasatosporales</taxon>
        <taxon>Streptomycetaceae</taxon>
        <taxon>Streptomyces</taxon>
    </lineage>
</organism>
<protein>
    <submittedName>
        <fullName evidence="1">Uncharacterized protein</fullName>
    </submittedName>
</protein>
<keyword evidence="2" id="KW-1185">Reference proteome</keyword>
<evidence type="ECO:0000313" key="2">
    <source>
        <dbReference type="Proteomes" id="UP000509418"/>
    </source>
</evidence>